<feature type="transmembrane region" description="Helical" evidence="1">
    <location>
        <begin position="35"/>
        <end position="51"/>
    </location>
</feature>
<dbReference type="AlphaFoldDB" id="A0A0R2B665"/>
<dbReference type="EMBL" id="AYYR01000067">
    <property type="protein sequence ID" value="KRM74856.1"/>
    <property type="molecule type" value="Genomic_DNA"/>
</dbReference>
<reference evidence="2 3" key="1">
    <citation type="journal article" date="2015" name="Genome Announc.">
        <title>Expanding the biotechnology potential of lactobacilli through comparative genomics of 213 strains and associated genera.</title>
        <authorList>
            <person name="Sun Z."/>
            <person name="Harris H.M."/>
            <person name="McCann A."/>
            <person name="Guo C."/>
            <person name="Argimon S."/>
            <person name="Zhang W."/>
            <person name="Yang X."/>
            <person name="Jeffery I.B."/>
            <person name="Cooney J.C."/>
            <person name="Kagawa T.F."/>
            <person name="Liu W."/>
            <person name="Song Y."/>
            <person name="Salvetti E."/>
            <person name="Wrobel A."/>
            <person name="Rasinkangas P."/>
            <person name="Parkhill J."/>
            <person name="Rea M.C."/>
            <person name="O'Sullivan O."/>
            <person name="Ritari J."/>
            <person name="Douillard F.P."/>
            <person name="Paul Ross R."/>
            <person name="Yang R."/>
            <person name="Briner A.E."/>
            <person name="Felis G.E."/>
            <person name="de Vos W.M."/>
            <person name="Barrangou R."/>
            <person name="Klaenhammer T.R."/>
            <person name="Caufield P.W."/>
            <person name="Cui Y."/>
            <person name="Zhang H."/>
            <person name="O'Toole P.W."/>
        </authorList>
    </citation>
    <scope>NUCLEOTIDE SEQUENCE [LARGE SCALE GENOMIC DNA]</scope>
    <source>
        <strain evidence="2 3">DSM 20515</strain>
    </source>
</reference>
<organism evidence="2 3">
    <name type="scientific">Secundilactobacillus collinoides DSM 20515 = JCM 1123</name>
    <dbReference type="NCBI Taxonomy" id="1423733"/>
    <lineage>
        <taxon>Bacteria</taxon>
        <taxon>Bacillati</taxon>
        <taxon>Bacillota</taxon>
        <taxon>Bacilli</taxon>
        <taxon>Lactobacillales</taxon>
        <taxon>Lactobacillaceae</taxon>
        <taxon>Secundilactobacillus</taxon>
    </lineage>
</organism>
<dbReference type="PATRIC" id="fig|1423733.4.peg.2924"/>
<evidence type="ECO:0008006" key="4">
    <source>
        <dbReference type="Google" id="ProtNLM"/>
    </source>
</evidence>
<dbReference type="Proteomes" id="UP000051845">
    <property type="component" value="Unassembled WGS sequence"/>
</dbReference>
<protein>
    <recommendedName>
        <fullName evidence="4">DUF2628 domain-containing protein</fullName>
    </recommendedName>
</protein>
<keyword evidence="1" id="KW-0812">Transmembrane</keyword>
<proteinExistence type="predicted"/>
<feature type="transmembrane region" description="Helical" evidence="1">
    <location>
        <begin position="58"/>
        <end position="88"/>
    </location>
</feature>
<accession>A0A0R2B665</accession>
<comment type="caution">
    <text evidence="2">The sequence shown here is derived from an EMBL/GenBank/DDBJ whole genome shotgun (WGS) entry which is preliminary data.</text>
</comment>
<keyword evidence="1" id="KW-0472">Membrane</keyword>
<gene>
    <name evidence="2" type="ORF">FC82_GL002799</name>
</gene>
<sequence>MVKEQVYVTLVALGGVFMHINLSNAATQQVKPAKIGFSWTVFFFGCLPPLFRGDWKWFFILLIVEAVFGLPTFGFGAGIIGIIFSFFYNKIYINDLLDHGYQAADDYSREALRSHGFIR</sequence>
<keyword evidence="1" id="KW-1133">Transmembrane helix</keyword>
<evidence type="ECO:0000313" key="3">
    <source>
        <dbReference type="Proteomes" id="UP000051845"/>
    </source>
</evidence>
<dbReference type="STRING" id="33960.TY91_10125"/>
<evidence type="ECO:0000313" key="2">
    <source>
        <dbReference type="EMBL" id="KRM74856.1"/>
    </source>
</evidence>
<evidence type="ECO:0000256" key="1">
    <source>
        <dbReference type="SAM" id="Phobius"/>
    </source>
</evidence>
<name>A0A0R2B665_SECCO</name>